<accession>A0A2J6QUI9</accession>
<keyword evidence="2" id="KW-1185">Reference proteome</keyword>
<name>A0A2J6QUI9_HYAVF</name>
<dbReference type="OrthoDB" id="5275938at2759"/>
<evidence type="ECO:0000313" key="1">
    <source>
        <dbReference type="EMBL" id="PMD29929.1"/>
    </source>
</evidence>
<evidence type="ECO:0008006" key="3">
    <source>
        <dbReference type="Google" id="ProtNLM"/>
    </source>
</evidence>
<dbReference type="EMBL" id="KZ613970">
    <property type="protein sequence ID" value="PMD29929.1"/>
    <property type="molecule type" value="Genomic_DNA"/>
</dbReference>
<reference evidence="1 2" key="1">
    <citation type="submission" date="2016-04" db="EMBL/GenBank/DDBJ databases">
        <title>A degradative enzymes factory behind the ericoid mycorrhizal symbiosis.</title>
        <authorList>
            <consortium name="DOE Joint Genome Institute"/>
            <person name="Martino E."/>
            <person name="Morin E."/>
            <person name="Grelet G."/>
            <person name="Kuo A."/>
            <person name="Kohler A."/>
            <person name="Daghino S."/>
            <person name="Barry K."/>
            <person name="Choi C."/>
            <person name="Cichocki N."/>
            <person name="Clum A."/>
            <person name="Copeland A."/>
            <person name="Hainaut M."/>
            <person name="Haridas S."/>
            <person name="Labutti K."/>
            <person name="Lindquist E."/>
            <person name="Lipzen A."/>
            <person name="Khouja H.-R."/>
            <person name="Murat C."/>
            <person name="Ohm R."/>
            <person name="Olson A."/>
            <person name="Spatafora J."/>
            <person name="Veneault-Fourrey C."/>
            <person name="Henrissat B."/>
            <person name="Grigoriev I."/>
            <person name="Martin F."/>
            <person name="Perotto S."/>
        </authorList>
    </citation>
    <scope>NUCLEOTIDE SEQUENCE [LARGE SCALE GENOMIC DNA]</scope>
    <source>
        <strain evidence="1 2">F</strain>
    </source>
</reference>
<protein>
    <recommendedName>
        <fullName evidence="3">BTB domain-containing protein</fullName>
    </recommendedName>
</protein>
<proteinExistence type="predicted"/>
<sequence>MAEPSSTDPVKDDFMFEYGDISIKVKLSSEKTIIGKADSNALARASPVWKKFIYPPFPQIESDESTVPVPVKELNFTEDDPAALLVLLRVAHLCFRNVPSSPSYELLVKLATLCDQYDCIDLVRPWFHTWFWGEASEATKDGQEKWLFIAWVFGRESALNALALKLVKELSLDEEGKADFKIKDIGSLPVPQSLIENILKIRIVTIGRLLQLPYTCIGRYEMNKAKSCKKSNSRESCDAMSYGCILKSVENADLWPRLKAQDVRTSVSKLASTINGFQNLYLSGHDNCLGIFDMKTSVAGILSGIGSPLLESHRQILKARNQQT</sequence>
<dbReference type="STRING" id="1149755.A0A2J6QUI9"/>
<dbReference type="Proteomes" id="UP000235786">
    <property type="component" value="Unassembled WGS sequence"/>
</dbReference>
<organism evidence="1 2">
    <name type="scientific">Hyaloscypha variabilis (strain UAMH 11265 / GT02V1 / F)</name>
    <name type="common">Meliniomyces variabilis</name>
    <dbReference type="NCBI Taxonomy" id="1149755"/>
    <lineage>
        <taxon>Eukaryota</taxon>
        <taxon>Fungi</taxon>
        <taxon>Dikarya</taxon>
        <taxon>Ascomycota</taxon>
        <taxon>Pezizomycotina</taxon>
        <taxon>Leotiomycetes</taxon>
        <taxon>Helotiales</taxon>
        <taxon>Hyaloscyphaceae</taxon>
        <taxon>Hyaloscypha</taxon>
        <taxon>Hyaloscypha variabilis</taxon>
    </lineage>
</organism>
<evidence type="ECO:0000313" key="2">
    <source>
        <dbReference type="Proteomes" id="UP000235786"/>
    </source>
</evidence>
<gene>
    <name evidence="1" type="ORF">L207DRAFT_538386</name>
</gene>
<dbReference type="AlphaFoldDB" id="A0A2J6QUI9"/>